<keyword evidence="7 10" id="KW-0472">Membrane</keyword>
<dbReference type="GO" id="GO:0009252">
    <property type="term" value="P:peptidoglycan biosynthetic process"/>
    <property type="evidence" value="ECO:0007669"/>
    <property type="project" value="UniProtKB-UniRule"/>
</dbReference>
<dbReference type="NCBIfam" id="TIGR01695">
    <property type="entry name" value="murJ_mviN"/>
    <property type="match status" value="1"/>
</dbReference>
<evidence type="ECO:0000256" key="11">
    <source>
        <dbReference type="PIRNR" id="PIRNR002869"/>
    </source>
</evidence>
<organism evidence="12 13">
    <name type="scientific">Sulfuricaulis limicola</name>
    <dbReference type="NCBI Taxonomy" id="1620215"/>
    <lineage>
        <taxon>Bacteria</taxon>
        <taxon>Pseudomonadati</taxon>
        <taxon>Pseudomonadota</taxon>
        <taxon>Gammaproteobacteria</taxon>
        <taxon>Acidiferrobacterales</taxon>
        <taxon>Acidiferrobacteraceae</taxon>
        <taxon>Sulfuricaulis</taxon>
    </lineage>
</organism>
<dbReference type="GO" id="GO:0034204">
    <property type="term" value="P:lipid translocation"/>
    <property type="evidence" value="ECO:0007669"/>
    <property type="project" value="TreeGrafter"/>
</dbReference>
<reference evidence="12 13" key="1">
    <citation type="submission" date="2015-05" db="EMBL/GenBank/DDBJ databases">
        <title>Complete genome sequence of a sulfur-oxidizing gammaproteobacterium strain HA5.</title>
        <authorList>
            <person name="Miura A."/>
            <person name="Kojima H."/>
            <person name="Fukui M."/>
        </authorList>
    </citation>
    <scope>NUCLEOTIDE SEQUENCE [LARGE SCALE GENOMIC DNA]</scope>
    <source>
        <strain evidence="12 13">HA5</strain>
    </source>
</reference>
<feature type="transmembrane region" description="Helical" evidence="10">
    <location>
        <begin position="165"/>
        <end position="184"/>
    </location>
</feature>
<dbReference type="Pfam" id="PF03023">
    <property type="entry name" value="MurJ"/>
    <property type="match status" value="1"/>
</dbReference>
<evidence type="ECO:0000256" key="7">
    <source>
        <dbReference type="ARBA" id="ARBA00023136"/>
    </source>
</evidence>
<dbReference type="PRINTS" id="PR01806">
    <property type="entry name" value="VIRFACTRMVIN"/>
</dbReference>
<evidence type="ECO:0000313" key="13">
    <source>
        <dbReference type="Proteomes" id="UP000243180"/>
    </source>
</evidence>
<keyword evidence="10" id="KW-0997">Cell inner membrane</keyword>
<feature type="transmembrane region" description="Helical" evidence="10">
    <location>
        <begin position="389"/>
        <end position="409"/>
    </location>
</feature>
<evidence type="ECO:0000256" key="10">
    <source>
        <dbReference type="HAMAP-Rule" id="MF_02078"/>
    </source>
</evidence>
<dbReference type="GO" id="GO:0008360">
    <property type="term" value="P:regulation of cell shape"/>
    <property type="evidence" value="ECO:0007669"/>
    <property type="project" value="UniProtKB-UniRule"/>
</dbReference>
<evidence type="ECO:0000256" key="2">
    <source>
        <dbReference type="ARBA" id="ARBA00022475"/>
    </source>
</evidence>
<dbReference type="HAMAP" id="MF_02078">
    <property type="entry name" value="MurJ_MviN"/>
    <property type="match status" value="1"/>
</dbReference>
<keyword evidence="5 10" id="KW-0573">Peptidoglycan synthesis</keyword>
<keyword evidence="3 10" id="KW-0812">Transmembrane</keyword>
<feature type="transmembrane region" description="Helical" evidence="10">
    <location>
        <begin position="319"/>
        <end position="345"/>
    </location>
</feature>
<feature type="transmembrane region" description="Helical" evidence="10">
    <location>
        <begin position="447"/>
        <end position="467"/>
    </location>
</feature>
<keyword evidence="10 11" id="KW-0813">Transport</keyword>
<feature type="transmembrane region" description="Helical" evidence="10">
    <location>
        <begin position="28"/>
        <end position="49"/>
    </location>
</feature>
<dbReference type="CDD" id="cd13123">
    <property type="entry name" value="MATE_MurJ_like"/>
    <property type="match status" value="1"/>
</dbReference>
<feature type="transmembrane region" description="Helical" evidence="10">
    <location>
        <begin position="357"/>
        <end position="377"/>
    </location>
</feature>
<dbReference type="InterPro" id="IPR051050">
    <property type="entry name" value="Lipid_II_flippase_MurJ/MviN"/>
</dbReference>
<keyword evidence="6 10" id="KW-1133">Transmembrane helix</keyword>
<evidence type="ECO:0000256" key="9">
    <source>
        <dbReference type="ARBA" id="ARBA00061532"/>
    </source>
</evidence>
<protein>
    <recommendedName>
        <fullName evidence="10">Probable lipid II flippase MurJ</fullName>
    </recommendedName>
</protein>
<feature type="transmembrane region" description="Helical" evidence="10">
    <location>
        <begin position="487"/>
        <end position="507"/>
    </location>
</feature>
<name>A0A1B4XEL2_9GAMM</name>
<keyword evidence="2 10" id="KW-1003">Cell membrane</keyword>
<dbReference type="AlphaFoldDB" id="A0A1B4XEL2"/>
<dbReference type="PANTHER" id="PTHR47019">
    <property type="entry name" value="LIPID II FLIPPASE MURJ"/>
    <property type="match status" value="1"/>
</dbReference>
<dbReference type="OrthoDB" id="9816572at2"/>
<evidence type="ECO:0000256" key="1">
    <source>
        <dbReference type="ARBA" id="ARBA00004651"/>
    </source>
</evidence>
<dbReference type="GO" id="GO:0005886">
    <property type="term" value="C:plasma membrane"/>
    <property type="evidence" value="ECO:0007669"/>
    <property type="project" value="UniProtKB-SubCell"/>
</dbReference>
<dbReference type="GO" id="GO:0015648">
    <property type="term" value="F:lipid-linked peptidoglycan transporter activity"/>
    <property type="evidence" value="ECO:0007669"/>
    <property type="project" value="UniProtKB-UniRule"/>
</dbReference>
<feature type="transmembrane region" description="Helical" evidence="10">
    <location>
        <begin position="94"/>
        <end position="118"/>
    </location>
</feature>
<comment type="pathway">
    <text evidence="10">Cell wall biogenesis; peptidoglycan biosynthesis.</text>
</comment>
<dbReference type="InterPro" id="IPR004268">
    <property type="entry name" value="MurJ"/>
</dbReference>
<accession>A0A1B4XEL2</accession>
<comment type="function">
    <text evidence="8 10 11">Involved in peptidoglycan biosynthesis. Transports lipid-linked peptidoglycan precursors from the inner to the outer leaflet of the cytoplasmic membrane.</text>
</comment>
<feature type="transmembrane region" description="Helical" evidence="10">
    <location>
        <begin position="280"/>
        <end position="298"/>
    </location>
</feature>
<comment type="subcellular location">
    <subcellularLocation>
        <location evidence="10">Cell inner membrane</location>
        <topology evidence="10">Multi-pass membrane protein</topology>
    </subcellularLocation>
    <subcellularLocation>
        <location evidence="1">Cell membrane</location>
        <topology evidence="1">Multi-pass membrane protein</topology>
    </subcellularLocation>
</comment>
<dbReference type="FunCoup" id="A0A1B4XEL2">
    <property type="interactions" value="349"/>
</dbReference>
<dbReference type="UniPathway" id="UPA00219"/>
<feature type="transmembrane region" description="Helical" evidence="10">
    <location>
        <begin position="415"/>
        <end position="435"/>
    </location>
</feature>
<feature type="transmembrane region" description="Helical" evidence="10">
    <location>
        <begin position="138"/>
        <end position="158"/>
    </location>
</feature>
<evidence type="ECO:0000256" key="4">
    <source>
        <dbReference type="ARBA" id="ARBA00022960"/>
    </source>
</evidence>
<keyword evidence="13" id="KW-1185">Reference proteome</keyword>
<dbReference type="GO" id="GO:0071555">
    <property type="term" value="P:cell wall organization"/>
    <property type="evidence" value="ECO:0007669"/>
    <property type="project" value="UniProtKB-UniRule"/>
</dbReference>
<sequence length="524" mass="57227">MSRKLLKSTAVTGGMTLLSRITGLIRDIFFASLIGAGTGVAADAFYVAFRIPNFLRRIFGEGAFSQSFVPVFAEFKTKYSADETRAFIDHMAGILGAILFVVTLAGVIAAPLLVMALAPGFLDEPQKYGLTVQMLRITFPYIFFISLVAMAAGILNTYGRFGAAAFTPVLLNLSLIGAAVWLAPRLDEPVLALAWGVFIAGVVQLLFQIPFLRGIKMLPRPRLRLRERHHGVARVFKLMLPAIFGVSVAQINMLVNTLLASFLVTGSVSWLYYSDRLMEFPLGVFGIALATVILPSLARRHASNSREDFSHLLDWGLRWVFLVAVPASVALVILSGPLLATFFYFGKFTVHDVHMSANALMAFSFGLLGFILIKVLAPGFYARQDTKTPMRIGVISLVINILLSLLLVIPLKHTGLALAISLAAFVNAGILFFMLRRHDVYRPSPGWFVFLVRVSLASAVMGLVLVWGAGNLDSWLQASAPERATRLSIWVVTGAVVYLLTVTAFGVRLAQLLLRKGEGAKFDD</sequence>
<dbReference type="EMBL" id="AP014879">
    <property type="protein sequence ID" value="BAV33236.1"/>
    <property type="molecule type" value="Genomic_DNA"/>
</dbReference>
<dbReference type="PANTHER" id="PTHR47019:SF1">
    <property type="entry name" value="LIPID II FLIPPASE MURJ"/>
    <property type="match status" value="1"/>
</dbReference>
<dbReference type="KEGG" id="slim:SCL_0919"/>
<evidence type="ECO:0000256" key="6">
    <source>
        <dbReference type="ARBA" id="ARBA00022989"/>
    </source>
</evidence>
<feature type="transmembrane region" description="Helical" evidence="10">
    <location>
        <begin position="235"/>
        <end position="260"/>
    </location>
</feature>
<dbReference type="PIRSF" id="PIRSF002869">
    <property type="entry name" value="MviN"/>
    <property type="match status" value="1"/>
</dbReference>
<gene>
    <name evidence="10" type="primary">murJ</name>
    <name evidence="12" type="ORF">SCL_0919</name>
</gene>
<dbReference type="InParanoid" id="A0A1B4XEL2"/>
<evidence type="ECO:0000313" key="12">
    <source>
        <dbReference type="EMBL" id="BAV33236.1"/>
    </source>
</evidence>
<keyword evidence="10 11" id="KW-0961">Cell wall biogenesis/degradation</keyword>
<evidence type="ECO:0000256" key="5">
    <source>
        <dbReference type="ARBA" id="ARBA00022984"/>
    </source>
</evidence>
<evidence type="ECO:0000256" key="8">
    <source>
        <dbReference type="ARBA" id="ARBA00060041"/>
    </source>
</evidence>
<comment type="similarity">
    <text evidence="9 10 11">Belongs to the MurJ/MviN family.</text>
</comment>
<proteinExistence type="inferred from homology"/>
<dbReference type="RefSeq" id="WP_096360118.1">
    <property type="nucleotide sequence ID" value="NZ_AP014879.1"/>
</dbReference>
<dbReference type="Proteomes" id="UP000243180">
    <property type="component" value="Chromosome"/>
</dbReference>
<keyword evidence="4 10" id="KW-0133">Cell shape</keyword>
<evidence type="ECO:0000256" key="3">
    <source>
        <dbReference type="ARBA" id="ARBA00022692"/>
    </source>
</evidence>
<feature type="transmembrane region" description="Helical" evidence="10">
    <location>
        <begin position="190"/>
        <end position="215"/>
    </location>
</feature>